<name>A0ABU6YME9_9FABA</name>
<dbReference type="Proteomes" id="UP001341840">
    <property type="component" value="Unassembled WGS sequence"/>
</dbReference>
<proteinExistence type="predicted"/>
<sequence>MGSGFVFYEYEYKSHKEYDDVDVEATLELRTIKIRRYHFKDKKFTYSVHSGRFDLDFPYEFPIAMLGGGGTFGAFRPMPSAATTPPHVPHAEPTLTFGPFTLTYLPCQCHNTHISVNSSPTFSFIPPSKGFVQRLVPKALTRHLGIPLVASAYRVATCPEFGYLLLPRVNSKPPQLLEQHEA</sequence>
<gene>
    <name evidence="1" type="ORF">PIB30_065762</name>
</gene>
<dbReference type="EMBL" id="JASCZI010242315">
    <property type="protein sequence ID" value="MED6210611.1"/>
    <property type="molecule type" value="Genomic_DNA"/>
</dbReference>
<reference evidence="1 2" key="1">
    <citation type="journal article" date="2023" name="Plants (Basel)">
        <title>Bridging the Gap: Combining Genomics and Transcriptomics Approaches to Understand Stylosanthes scabra, an Orphan Legume from the Brazilian Caatinga.</title>
        <authorList>
            <person name="Ferreira-Neto J.R.C."/>
            <person name="da Silva M.D."/>
            <person name="Binneck E."/>
            <person name="de Melo N.F."/>
            <person name="da Silva R.H."/>
            <person name="de Melo A.L.T.M."/>
            <person name="Pandolfi V."/>
            <person name="Bustamante F.O."/>
            <person name="Brasileiro-Vidal A.C."/>
            <person name="Benko-Iseppon A.M."/>
        </authorList>
    </citation>
    <scope>NUCLEOTIDE SEQUENCE [LARGE SCALE GENOMIC DNA]</scope>
    <source>
        <tissue evidence="1">Leaves</tissue>
    </source>
</reference>
<keyword evidence="2" id="KW-1185">Reference proteome</keyword>
<evidence type="ECO:0000313" key="2">
    <source>
        <dbReference type="Proteomes" id="UP001341840"/>
    </source>
</evidence>
<accession>A0ABU6YME9</accession>
<evidence type="ECO:0000313" key="1">
    <source>
        <dbReference type="EMBL" id="MED6210611.1"/>
    </source>
</evidence>
<protein>
    <submittedName>
        <fullName evidence="1">Uncharacterized protein</fullName>
    </submittedName>
</protein>
<organism evidence="1 2">
    <name type="scientific">Stylosanthes scabra</name>
    <dbReference type="NCBI Taxonomy" id="79078"/>
    <lineage>
        <taxon>Eukaryota</taxon>
        <taxon>Viridiplantae</taxon>
        <taxon>Streptophyta</taxon>
        <taxon>Embryophyta</taxon>
        <taxon>Tracheophyta</taxon>
        <taxon>Spermatophyta</taxon>
        <taxon>Magnoliopsida</taxon>
        <taxon>eudicotyledons</taxon>
        <taxon>Gunneridae</taxon>
        <taxon>Pentapetalae</taxon>
        <taxon>rosids</taxon>
        <taxon>fabids</taxon>
        <taxon>Fabales</taxon>
        <taxon>Fabaceae</taxon>
        <taxon>Papilionoideae</taxon>
        <taxon>50 kb inversion clade</taxon>
        <taxon>dalbergioids sensu lato</taxon>
        <taxon>Dalbergieae</taxon>
        <taxon>Pterocarpus clade</taxon>
        <taxon>Stylosanthes</taxon>
    </lineage>
</organism>
<comment type="caution">
    <text evidence="1">The sequence shown here is derived from an EMBL/GenBank/DDBJ whole genome shotgun (WGS) entry which is preliminary data.</text>
</comment>